<evidence type="ECO:0000313" key="2">
    <source>
        <dbReference type="EMBL" id="SVB54613.1"/>
    </source>
</evidence>
<dbReference type="Gene3D" id="3.40.50.1820">
    <property type="entry name" value="alpha/beta hydrolase"/>
    <property type="match status" value="1"/>
</dbReference>
<dbReference type="PANTHER" id="PTHR12277">
    <property type="entry name" value="ALPHA/BETA HYDROLASE DOMAIN-CONTAINING PROTEIN"/>
    <property type="match status" value="1"/>
</dbReference>
<dbReference type="Pfam" id="PF12146">
    <property type="entry name" value="Hydrolase_4"/>
    <property type="match status" value="1"/>
</dbReference>
<name>A0A382EXC0_9ZZZZ</name>
<dbReference type="InterPro" id="IPR022742">
    <property type="entry name" value="Hydrolase_4"/>
</dbReference>
<dbReference type="SUPFAM" id="SSF53474">
    <property type="entry name" value="alpha/beta-Hydrolases"/>
    <property type="match status" value="1"/>
</dbReference>
<sequence length="289" mass="31881">MAILQTAGLILLVLLIYGLFLVGCEHKIVYHPHKYPAGFWEPGALEISVEDIYFQSEDGVKLHGWFVPAEKPVATLLWFHGNAGNLSHRLDNIKKLLPLGLNVFIFDYRGYGRSEGEPGEPGIYLDSRAAYSTLVATKKIDPKTLFLFGRSLGGVCAAEVAVDHPAAGLILESTFTSAKDMAKNLFPFLPIGSVIRSELNTIEKVPGIKIPKLFLHGTRDEIVPYMLGKKLYAAAADPKEFYDIEGAGHNDTYIVGGQSYFQRLGQFVLDVIKKTGRELINDEQAEDLG</sequence>
<evidence type="ECO:0000259" key="1">
    <source>
        <dbReference type="Pfam" id="PF12146"/>
    </source>
</evidence>
<proteinExistence type="predicted"/>
<reference evidence="2" key="1">
    <citation type="submission" date="2018-05" db="EMBL/GenBank/DDBJ databases">
        <authorList>
            <person name="Lanie J.A."/>
            <person name="Ng W.-L."/>
            <person name="Kazmierczak K.M."/>
            <person name="Andrzejewski T.M."/>
            <person name="Davidsen T.M."/>
            <person name="Wayne K.J."/>
            <person name="Tettelin H."/>
            <person name="Glass J.I."/>
            <person name="Rusch D."/>
            <person name="Podicherti R."/>
            <person name="Tsui H.-C.T."/>
            <person name="Winkler M.E."/>
        </authorList>
    </citation>
    <scope>NUCLEOTIDE SEQUENCE</scope>
</reference>
<accession>A0A382EXC0</accession>
<dbReference type="EMBL" id="UINC01046506">
    <property type="protein sequence ID" value="SVB54613.1"/>
    <property type="molecule type" value="Genomic_DNA"/>
</dbReference>
<dbReference type="PANTHER" id="PTHR12277:SF81">
    <property type="entry name" value="PROTEIN ABHD13"/>
    <property type="match status" value="1"/>
</dbReference>
<dbReference type="AlphaFoldDB" id="A0A382EXC0"/>
<feature type="domain" description="Serine aminopeptidase S33" evidence="1">
    <location>
        <begin position="71"/>
        <end position="181"/>
    </location>
</feature>
<gene>
    <name evidence="2" type="ORF">METZ01_LOCUS207467</name>
</gene>
<protein>
    <recommendedName>
        <fullName evidence="1">Serine aminopeptidase S33 domain-containing protein</fullName>
    </recommendedName>
</protein>
<dbReference type="InterPro" id="IPR029058">
    <property type="entry name" value="AB_hydrolase_fold"/>
</dbReference>
<organism evidence="2">
    <name type="scientific">marine metagenome</name>
    <dbReference type="NCBI Taxonomy" id="408172"/>
    <lineage>
        <taxon>unclassified sequences</taxon>
        <taxon>metagenomes</taxon>
        <taxon>ecological metagenomes</taxon>
    </lineage>
</organism>